<dbReference type="NCBIfam" id="NF002270">
    <property type="entry name" value="PRK01202.1"/>
    <property type="match status" value="1"/>
</dbReference>
<keyword evidence="7" id="KW-1185">Reference proteome</keyword>
<dbReference type="PROSITE" id="PS00189">
    <property type="entry name" value="LIPOYL"/>
    <property type="match status" value="1"/>
</dbReference>
<comment type="caution">
    <text evidence="6">The sequence shown here is derived from an EMBL/GenBank/DDBJ whole genome shotgun (WGS) entry which is preliminary data.</text>
</comment>
<dbReference type="PANTHER" id="PTHR11715">
    <property type="entry name" value="GLYCINE CLEAVAGE SYSTEM H PROTEIN"/>
    <property type="match status" value="1"/>
</dbReference>
<dbReference type="InterPro" id="IPR017453">
    <property type="entry name" value="GCV_H_sub"/>
</dbReference>
<dbReference type="Gene3D" id="2.40.50.100">
    <property type="match status" value="1"/>
</dbReference>
<dbReference type="CDD" id="cd06848">
    <property type="entry name" value="GCS_H"/>
    <property type="match status" value="1"/>
</dbReference>
<dbReference type="InterPro" id="IPR033753">
    <property type="entry name" value="GCV_H/Fam206"/>
</dbReference>
<dbReference type="GO" id="GO:0005960">
    <property type="term" value="C:glycine cleavage complex"/>
    <property type="evidence" value="ECO:0007669"/>
    <property type="project" value="InterPro"/>
</dbReference>
<reference evidence="6 7" key="1">
    <citation type="submission" date="2016-11" db="EMBL/GenBank/DDBJ databases">
        <title>Mixed transmission modes and dynamic genome evolution in an obligate animal-bacterial symbiosis.</title>
        <authorList>
            <person name="Russell S.L."/>
            <person name="Corbett-Detig R.B."/>
            <person name="Cavanaugh C.M."/>
        </authorList>
    </citation>
    <scope>NUCLEOTIDE SEQUENCE [LARGE SCALE GENOMIC DNA]</scope>
    <source>
        <strain evidence="6">Se-Cadez</strain>
    </source>
</reference>
<dbReference type="NCBIfam" id="TIGR00527">
    <property type="entry name" value="gcvH"/>
    <property type="match status" value="1"/>
</dbReference>
<feature type="domain" description="Lipoyl-binding" evidence="5">
    <location>
        <begin position="24"/>
        <end position="106"/>
    </location>
</feature>
<dbReference type="OrthoDB" id="9796712at2"/>
<evidence type="ECO:0000259" key="5">
    <source>
        <dbReference type="PROSITE" id="PS50968"/>
    </source>
</evidence>
<evidence type="ECO:0000313" key="6">
    <source>
        <dbReference type="EMBL" id="OOZ36521.1"/>
    </source>
</evidence>
<dbReference type="PANTHER" id="PTHR11715:SF3">
    <property type="entry name" value="GLYCINE CLEAVAGE SYSTEM H PROTEIN-RELATED"/>
    <property type="match status" value="1"/>
</dbReference>
<dbReference type="InterPro" id="IPR011053">
    <property type="entry name" value="Single_hybrid_motif"/>
</dbReference>
<protein>
    <recommendedName>
        <fullName evidence="3">Glycine cleavage system H protein</fullName>
    </recommendedName>
</protein>
<dbReference type="HAMAP" id="MF_00272">
    <property type="entry name" value="GcvH"/>
    <property type="match status" value="1"/>
</dbReference>
<proteinExistence type="inferred from homology"/>
<feature type="modified residue" description="N6-lipoyllysine" evidence="3 4">
    <location>
        <position position="65"/>
    </location>
</feature>
<dbReference type="PROSITE" id="PS50968">
    <property type="entry name" value="BIOTINYL_LIPOYL"/>
    <property type="match status" value="1"/>
</dbReference>
<sequence length="131" mass="14040">MSNAPSELKYTKSHEWIRDEGDGTVTIGITEHAQELLGDLVFVELPEEGASVESGSECAVVESVKAASDVYSPVTGEVSAVNEALSDAPETVNEDAFGDGWLFKVTLNDSAELDDLLDADAYTEVMESEDH</sequence>
<accession>A0A1T2KUP3</accession>
<dbReference type="RefSeq" id="WP_078487046.1">
    <property type="nucleotide sequence ID" value="NZ_MPRJ01000036.1"/>
</dbReference>
<comment type="subunit">
    <text evidence="3">The glycine cleavage system is composed of four proteins: P, T, L and H.</text>
</comment>
<keyword evidence="2 3" id="KW-0450">Lipoyl</keyword>
<evidence type="ECO:0000256" key="2">
    <source>
        <dbReference type="ARBA" id="ARBA00022823"/>
    </source>
</evidence>
<comment type="function">
    <text evidence="3">The glycine cleavage system catalyzes the degradation of glycine. The H protein shuttles the methylamine group of glycine from the P protein to the T protein.</text>
</comment>
<dbReference type="GO" id="GO:0005829">
    <property type="term" value="C:cytosol"/>
    <property type="evidence" value="ECO:0007669"/>
    <property type="project" value="TreeGrafter"/>
</dbReference>
<dbReference type="InterPro" id="IPR002930">
    <property type="entry name" value="GCV_H"/>
</dbReference>
<gene>
    <name evidence="3" type="primary">gcvH</name>
    <name evidence="6" type="ORF">BOW51_06820</name>
</gene>
<evidence type="ECO:0000256" key="3">
    <source>
        <dbReference type="HAMAP-Rule" id="MF_00272"/>
    </source>
</evidence>
<organism evidence="6 7">
    <name type="scientific">Solemya velesiana gill symbiont</name>
    <dbReference type="NCBI Taxonomy" id="1918948"/>
    <lineage>
        <taxon>Bacteria</taxon>
        <taxon>Pseudomonadati</taxon>
        <taxon>Pseudomonadota</taxon>
        <taxon>Gammaproteobacteria</taxon>
        <taxon>sulfur-oxidizing symbionts</taxon>
    </lineage>
</organism>
<evidence type="ECO:0000256" key="4">
    <source>
        <dbReference type="PIRSR" id="PIRSR617453-50"/>
    </source>
</evidence>
<evidence type="ECO:0000256" key="1">
    <source>
        <dbReference type="ARBA" id="ARBA00009249"/>
    </source>
</evidence>
<dbReference type="GO" id="GO:0019464">
    <property type="term" value="P:glycine decarboxylation via glycine cleavage system"/>
    <property type="evidence" value="ECO:0007669"/>
    <property type="project" value="UniProtKB-UniRule"/>
</dbReference>
<dbReference type="SUPFAM" id="SSF51230">
    <property type="entry name" value="Single hybrid motif"/>
    <property type="match status" value="1"/>
</dbReference>
<comment type="cofactor">
    <cofactor evidence="3">
        <name>(R)-lipoate</name>
        <dbReference type="ChEBI" id="CHEBI:83088"/>
    </cofactor>
    <text evidence="3">Binds 1 lipoyl cofactor covalently.</text>
</comment>
<dbReference type="InterPro" id="IPR000089">
    <property type="entry name" value="Biotin_lipoyl"/>
</dbReference>
<dbReference type="Proteomes" id="UP000190896">
    <property type="component" value="Unassembled WGS sequence"/>
</dbReference>
<dbReference type="Pfam" id="PF01597">
    <property type="entry name" value="GCV_H"/>
    <property type="match status" value="1"/>
</dbReference>
<dbReference type="InterPro" id="IPR003016">
    <property type="entry name" value="2-oxoA_DH_lipoyl-BS"/>
</dbReference>
<dbReference type="EMBL" id="MPRJ01000036">
    <property type="protein sequence ID" value="OOZ36521.1"/>
    <property type="molecule type" value="Genomic_DNA"/>
</dbReference>
<dbReference type="AlphaFoldDB" id="A0A1T2KUP3"/>
<evidence type="ECO:0000313" key="7">
    <source>
        <dbReference type="Proteomes" id="UP000190896"/>
    </source>
</evidence>
<dbReference type="GO" id="GO:0009249">
    <property type="term" value="P:protein lipoylation"/>
    <property type="evidence" value="ECO:0007669"/>
    <property type="project" value="TreeGrafter"/>
</dbReference>
<comment type="similarity">
    <text evidence="1 3">Belongs to the GcvH family.</text>
</comment>
<name>A0A1T2KUP3_9GAMM</name>